<sequence length="389" mass="44177">MTLGVGIREVRVGKGVTQMKSTEGRATNVLSAIADQLEVTLDNLTVETDRRAEALSLYQEALERKRSMDYAGALDRLEELLKQPFFGVEAVDLMCHLAECYLRVGDLPESFHWYHFALEEACVEQNQKAMIEIYRGLGNLEFSQARYEYALRHYDRALAISERLPNQDGAMTTHLYVLLGTCQKRMRRVKEAMQCFRLAVSCCEGTVNRRSVVWLLLMISPFFREMSFEWEANAYTERAATILREEGVLDLAAELPNHYTVLLGIKGDLSEVCTVLQDSLSLLDESGYDVEAGIGYVELAKIAMEVDPNQAEAACRMALQRFPEEPEHRTSVFALLGEISCRQEAYEEASHHFQKAADGYKQLKQAKQWAGVMQTLSWIYRKLEGARIS</sequence>
<keyword evidence="1" id="KW-0802">TPR repeat</keyword>
<evidence type="ECO:0000256" key="1">
    <source>
        <dbReference type="PROSITE-ProRule" id="PRU00339"/>
    </source>
</evidence>
<keyword evidence="3" id="KW-1185">Reference proteome</keyword>
<organism evidence="2 3">
    <name type="scientific">Tumebacillus amylolyticus</name>
    <dbReference type="NCBI Taxonomy" id="2801339"/>
    <lineage>
        <taxon>Bacteria</taxon>
        <taxon>Bacillati</taxon>
        <taxon>Bacillota</taxon>
        <taxon>Bacilli</taxon>
        <taxon>Bacillales</taxon>
        <taxon>Alicyclobacillaceae</taxon>
        <taxon>Tumebacillus</taxon>
    </lineage>
</organism>
<dbReference type="Pfam" id="PF13424">
    <property type="entry name" value="TPR_12"/>
    <property type="match status" value="1"/>
</dbReference>
<accession>A0ABS1JD77</accession>
<dbReference type="Proteomes" id="UP000602284">
    <property type="component" value="Unassembled WGS sequence"/>
</dbReference>
<evidence type="ECO:0000313" key="3">
    <source>
        <dbReference type="Proteomes" id="UP000602284"/>
    </source>
</evidence>
<name>A0ABS1JD77_9BACL</name>
<evidence type="ECO:0000313" key="2">
    <source>
        <dbReference type="EMBL" id="MBL0388226.1"/>
    </source>
</evidence>
<dbReference type="SUPFAM" id="SSF48452">
    <property type="entry name" value="TPR-like"/>
    <property type="match status" value="2"/>
</dbReference>
<dbReference type="PANTHER" id="PTHR12558:SF13">
    <property type="entry name" value="CELL DIVISION CYCLE PROTEIN 27 HOMOLOG"/>
    <property type="match status" value="1"/>
</dbReference>
<dbReference type="PROSITE" id="PS50005">
    <property type="entry name" value="TPR"/>
    <property type="match status" value="1"/>
</dbReference>
<feature type="repeat" description="TPR" evidence="1">
    <location>
        <begin position="131"/>
        <end position="164"/>
    </location>
</feature>
<gene>
    <name evidence="2" type="ORF">JJB07_16555</name>
</gene>
<dbReference type="InterPro" id="IPR011990">
    <property type="entry name" value="TPR-like_helical_dom_sf"/>
</dbReference>
<comment type="caution">
    <text evidence="2">The sequence shown here is derived from an EMBL/GenBank/DDBJ whole genome shotgun (WGS) entry which is preliminary data.</text>
</comment>
<dbReference type="InterPro" id="IPR019734">
    <property type="entry name" value="TPR_rpt"/>
</dbReference>
<reference evidence="2 3" key="1">
    <citation type="submission" date="2021-01" db="EMBL/GenBank/DDBJ databases">
        <title>Tumebacillus sp. strain ITR2 16S ribosomal RNA gene Genome sequencing and assembly.</title>
        <authorList>
            <person name="Kang M."/>
        </authorList>
    </citation>
    <scope>NUCLEOTIDE SEQUENCE [LARGE SCALE GENOMIC DNA]</scope>
    <source>
        <strain evidence="2 3">ITR2</strain>
    </source>
</reference>
<protein>
    <submittedName>
        <fullName evidence="2">Tetratricopeptide repeat protein</fullName>
    </submittedName>
</protein>
<dbReference type="EMBL" id="JAEQNB010000005">
    <property type="protein sequence ID" value="MBL0388226.1"/>
    <property type="molecule type" value="Genomic_DNA"/>
</dbReference>
<dbReference type="RefSeq" id="WP_201636989.1">
    <property type="nucleotide sequence ID" value="NZ_JAEQNB010000005.1"/>
</dbReference>
<dbReference type="PANTHER" id="PTHR12558">
    <property type="entry name" value="CELL DIVISION CYCLE 16,23,27"/>
    <property type="match status" value="1"/>
</dbReference>
<proteinExistence type="predicted"/>
<dbReference type="Gene3D" id="1.25.40.10">
    <property type="entry name" value="Tetratricopeptide repeat domain"/>
    <property type="match status" value="2"/>
</dbReference>
<dbReference type="SMART" id="SM00028">
    <property type="entry name" value="TPR"/>
    <property type="match status" value="4"/>
</dbReference>